<proteinExistence type="predicted"/>
<keyword evidence="2" id="KW-1185">Reference proteome</keyword>
<name>A0ACB8Q5W1_9AGAM</name>
<evidence type="ECO:0000313" key="2">
    <source>
        <dbReference type="Proteomes" id="UP000814128"/>
    </source>
</evidence>
<protein>
    <submittedName>
        <fullName evidence="1">Acyl-CoA dehydrogenase/oxidase</fullName>
    </submittedName>
</protein>
<dbReference type="EMBL" id="MU273980">
    <property type="protein sequence ID" value="KAI0027163.1"/>
    <property type="molecule type" value="Genomic_DNA"/>
</dbReference>
<comment type="caution">
    <text evidence="1">The sequence shown here is derived from an EMBL/GenBank/DDBJ whole genome shotgun (WGS) entry which is preliminary data.</text>
</comment>
<dbReference type="Proteomes" id="UP000814128">
    <property type="component" value="Unassembled WGS sequence"/>
</dbReference>
<organism evidence="1 2">
    <name type="scientific">Vararia minispora EC-137</name>
    <dbReference type="NCBI Taxonomy" id="1314806"/>
    <lineage>
        <taxon>Eukaryota</taxon>
        <taxon>Fungi</taxon>
        <taxon>Dikarya</taxon>
        <taxon>Basidiomycota</taxon>
        <taxon>Agaricomycotina</taxon>
        <taxon>Agaricomycetes</taxon>
        <taxon>Russulales</taxon>
        <taxon>Lachnocladiaceae</taxon>
        <taxon>Vararia</taxon>
    </lineage>
</organism>
<reference evidence="1" key="1">
    <citation type="submission" date="2021-02" db="EMBL/GenBank/DDBJ databases">
        <authorList>
            <consortium name="DOE Joint Genome Institute"/>
            <person name="Ahrendt S."/>
            <person name="Looney B.P."/>
            <person name="Miyauchi S."/>
            <person name="Morin E."/>
            <person name="Drula E."/>
            <person name="Courty P.E."/>
            <person name="Chicoki N."/>
            <person name="Fauchery L."/>
            <person name="Kohler A."/>
            <person name="Kuo A."/>
            <person name="Labutti K."/>
            <person name="Pangilinan J."/>
            <person name="Lipzen A."/>
            <person name="Riley R."/>
            <person name="Andreopoulos W."/>
            <person name="He G."/>
            <person name="Johnson J."/>
            <person name="Barry K.W."/>
            <person name="Grigoriev I.V."/>
            <person name="Nagy L."/>
            <person name="Hibbett D."/>
            <person name="Henrissat B."/>
            <person name="Matheny P.B."/>
            <person name="Labbe J."/>
            <person name="Martin F."/>
        </authorList>
    </citation>
    <scope>NUCLEOTIDE SEQUENCE</scope>
    <source>
        <strain evidence="1">EC-137</strain>
    </source>
</reference>
<accession>A0ACB8Q5W1</accession>
<evidence type="ECO:0000313" key="1">
    <source>
        <dbReference type="EMBL" id="KAI0027163.1"/>
    </source>
</evidence>
<sequence>MRMGPGKHLRGLTLMDGIVAPEEFNYFHKLVCQQEITRMGTRGYGDGLNAGAVIRLLPVLNFDTAELKAHVVPEVLQGRKFICLTISEAFAGSDVMRLQTTAVKMEDGKHWIMNGTFCDYFTIGCKSEDGFTIMLDKRSEGLKTIKMSYSPSTSTAFVTFDNMKVAQRKAFGKPLASRHALR</sequence>
<reference evidence="1" key="2">
    <citation type="journal article" date="2022" name="New Phytol.">
        <title>Evolutionary transition to the ectomycorrhizal habit in the genomes of a hyperdiverse lineage of mushroom-forming fungi.</title>
        <authorList>
            <person name="Looney B."/>
            <person name="Miyauchi S."/>
            <person name="Morin E."/>
            <person name="Drula E."/>
            <person name="Courty P.E."/>
            <person name="Kohler A."/>
            <person name="Kuo A."/>
            <person name="LaButti K."/>
            <person name="Pangilinan J."/>
            <person name="Lipzen A."/>
            <person name="Riley R."/>
            <person name="Andreopoulos W."/>
            <person name="He G."/>
            <person name="Johnson J."/>
            <person name="Nolan M."/>
            <person name="Tritt A."/>
            <person name="Barry K.W."/>
            <person name="Grigoriev I.V."/>
            <person name="Nagy L.G."/>
            <person name="Hibbett D."/>
            <person name="Henrissat B."/>
            <person name="Matheny P.B."/>
            <person name="Labbe J."/>
            <person name="Martin F.M."/>
        </authorList>
    </citation>
    <scope>NUCLEOTIDE SEQUENCE</scope>
    <source>
        <strain evidence="1">EC-137</strain>
    </source>
</reference>
<gene>
    <name evidence="1" type="ORF">K488DRAFT_91223</name>
</gene>